<dbReference type="Proteomes" id="UP000321723">
    <property type="component" value="Unassembled WGS sequence"/>
</dbReference>
<dbReference type="GO" id="GO:0003677">
    <property type="term" value="F:DNA binding"/>
    <property type="evidence" value="ECO:0007669"/>
    <property type="project" value="UniProtKB-KW"/>
</dbReference>
<dbReference type="InterPro" id="IPR036390">
    <property type="entry name" value="WH_DNA-bd_sf"/>
</dbReference>
<accession>A0A511FCP0</accession>
<keyword evidence="3" id="KW-0238">DNA-binding</keyword>
<dbReference type="PROSITE" id="PS50987">
    <property type="entry name" value="HTH_ARSR_2"/>
    <property type="match status" value="1"/>
</dbReference>
<dbReference type="AlphaFoldDB" id="A0A511FCP0"/>
<dbReference type="GO" id="GO:0046686">
    <property type="term" value="P:response to cadmium ion"/>
    <property type="evidence" value="ECO:0007669"/>
    <property type="project" value="TreeGrafter"/>
</dbReference>
<dbReference type="Proteomes" id="UP000564629">
    <property type="component" value="Unassembled WGS sequence"/>
</dbReference>
<dbReference type="RefSeq" id="WP_146837640.1">
    <property type="nucleotide sequence ID" value="NZ_BJVQ01000027.1"/>
</dbReference>
<reference evidence="3 5" key="2">
    <citation type="submission" date="2020-08" db="EMBL/GenBank/DDBJ databases">
        <title>Sequencing the genomes of 1000 actinobacteria strains.</title>
        <authorList>
            <person name="Klenk H.-P."/>
        </authorList>
    </citation>
    <scope>NUCLEOTIDE SEQUENCE [LARGE SCALE GENOMIC DNA]</scope>
    <source>
        <strain evidence="3 5">DSM 9581</strain>
    </source>
</reference>
<dbReference type="InterPro" id="IPR011991">
    <property type="entry name" value="ArsR-like_HTH"/>
</dbReference>
<dbReference type="Pfam" id="PF01022">
    <property type="entry name" value="HTH_5"/>
    <property type="match status" value="1"/>
</dbReference>
<dbReference type="SMART" id="SM00418">
    <property type="entry name" value="HTH_ARSR"/>
    <property type="match status" value="1"/>
</dbReference>
<dbReference type="GO" id="GO:0003700">
    <property type="term" value="F:DNA-binding transcription factor activity"/>
    <property type="evidence" value="ECO:0007669"/>
    <property type="project" value="InterPro"/>
</dbReference>
<dbReference type="InterPro" id="IPR052543">
    <property type="entry name" value="HTH_Metal-responsive_Reg"/>
</dbReference>
<dbReference type="SUPFAM" id="SSF46785">
    <property type="entry name" value="Winged helix' DNA-binding domain"/>
    <property type="match status" value="1"/>
</dbReference>
<dbReference type="OrthoDB" id="3401849at2"/>
<evidence type="ECO:0000313" key="3">
    <source>
        <dbReference type="EMBL" id="MBB5472878.1"/>
    </source>
</evidence>
<evidence type="ECO:0000259" key="1">
    <source>
        <dbReference type="PROSITE" id="PS50987"/>
    </source>
</evidence>
<evidence type="ECO:0000313" key="2">
    <source>
        <dbReference type="EMBL" id="GEL46973.1"/>
    </source>
</evidence>
<dbReference type="EMBL" id="JACHDN010000001">
    <property type="protein sequence ID" value="MBB5472878.1"/>
    <property type="molecule type" value="Genomic_DNA"/>
</dbReference>
<dbReference type="GO" id="GO:0097063">
    <property type="term" value="F:cadmium ion sensor activity"/>
    <property type="evidence" value="ECO:0007669"/>
    <property type="project" value="TreeGrafter"/>
</dbReference>
<evidence type="ECO:0000313" key="4">
    <source>
        <dbReference type="Proteomes" id="UP000321723"/>
    </source>
</evidence>
<dbReference type="PANTHER" id="PTHR39168:SF2">
    <property type="entry name" value="HTH-TYPE TRANSCRIPTIONAL REGULATOR CMTR"/>
    <property type="match status" value="1"/>
</dbReference>
<dbReference type="EMBL" id="BJVQ01000027">
    <property type="protein sequence ID" value="GEL46973.1"/>
    <property type="molecule type" value="Genomic_DNA"/>
</dbReference>
<organism evidence="2 4">
    <name type="scientific">Cellulomonas hominis</name>
    <dbReference type="NCBI Taxonomy" id="156981"/>
    <lineage>
        <taxon>Bacteria</taxon>
        <taxon>Bacillati</taxon>
        <taxon>Actinomycetota</taxon>
        <taxon>Actinomycetes</taxon>
        <taxon>Micrococcales</taxon>
        <taxon>Cellulomonadaceae</taxon>
        <taxon>Cellulomonas</taxon>
    </lineage>
</organism>
<reference evidence="2 4" key="1">
    <citation type="submission" date="2019-07" db="EMBL/GenBank/DDBJ databases">
        <title>Whole genome shotgun sequence of Cellulomonas hominis NBRC 16055.</title>
        <authorList>
            <person name="Hosoyama A."/>
            <person name="Uohara A."/>
            <person name="Ohji S."/>
            <person name="Ichikawa N."/>
        </authorList>
    </citation>
    <scope>NUCLEOTIDE SEQUENCE [LARGE SCALE GENOMIC DNA]</scope>
    <source>
        <strain evidence="2 4">NBRC 16055</strain>
    </source>
</reference>
<dbReference type="CDD" id="cd00090">
    <property type="entry name" value="HTH_ARSR"/>
    <property type="match status" value="1"/>
</dbReference>
<dbReference type="GO" id="GO:0032791">
    <property type="term" value="F:lead ion binding"/>
    <property type="evidence" value="ECO:0007669"/>
    <property type="project" value="TreeGrafter"/>
</dbReference>
<dbReference type="Gene3D" id="1.10.10.10">
    <property type="entry name" value="Winged helix-like DNA-binding domain superfamily/Winged helix DNA-binding domain"/>
    <property type="match status" value="1"/>
</dbReference>
<evidence type="ECO:0000313" key="5">
    <source>
        <dbReference type="Proteomes" id="UP000564629"/>
    </source>
</evidence>
<name>A0A511FCP0_9CELL</name>
<dbReference type="InterPro" id="IPR036388">
    <property type="entry name" value="WH-like_DNA-bd_sf"/>
</dbReference>
<gene>
    <name evidence="2" type="ORF">CHO01_20890</name>
    <name evidence="3" type="ORF">HNR08_001614</name>
</gene>
<dbReference type="PRINTS" id="PR00778">
    <property type="entry name" value="HTHARSR"/>
</dbReference>
<dbReference type="NCBIfam" id="NF033788">
    <property type="entry name" value="HTH_metalloreg"/>
    <property type="match status" value="1"/>
</dbReference>
<comment type="caution">
    <text evidence="2">The sequence shown here is derived from an EMBL/GenBank/DDBJ whole genome shotgun (WGS) entry which is preliminary data.</text>
</comment>
<dbReference type="InterPro" id="IPR001845">
    <property type="entry name" value="HTH_ArsR_DNA-bd_dom"/>
</dbReference>
<keyword evidence="4" id="KW-1185">Reference proteome</keyword>
<dbReference type="PANTHER" id="PTHR39168">
    <property type="entry name" value="TRANSCRIPTIONAL REGULATOR-RELATED"/>
    <property type="match status" value="1"/>
</dbReference>
<sequence length="134" mass="14020">MLTSSSRIDVFTRLGRAMADPSRARILAALTDGPAYPAELADVLGMTRSNVSNHLACLRGCGLVLAETEGRRTRYAIADAHLAHALTALVEVVLAVDDGTPCANDTCDVPGCCADCDPGPAARVIGDDRIEVRA</sequence>
<dbReference type="GO" id="GO:0010288">
    <property type="term" value="P:response to lead ion"/>
    <property type="evidence" value="ECO:0007669"/>
    <property type="project" value="TreeGrafter"/>
</dbReference>
<protein>
    <submittedName>
        <fullName evidence="3">DNA-binding transcriptional ArsR family regulator</fullName>
    </submittedName>
    <submittedName>
        <fullName evidence="2">Transcriptional regulator</fullName>
    </submittedName>
</protein>
<proteinExistence type="predicted"/>
<feature type="domain" description="HTH arsR-type" evidence="1">
    <location>
        <begin position="3"/>
        <end position="97"/>
    </location>
</feature>